<accession>A0AAV3Z7L0</accession>
<comment type="caution">
    <text evidence="1">The sequence shown here is derived from an EMBL/GenBank/DDBJ whole genome shotgun (WGS) entry which is preliminary data.</text>
</comment>
<organism evidence="1 2">
    <name type="scientific">Plakobranchus ocellatus</name>
    <dbReference type="NCBI Taxonomy" id="259542"/>
    <lineage>
        <taxon>Eukaryota</taxon>
        <taxon>Metazoa</taxon>
        <taxon>Spiralia</taxon>
        <taxon>Lophotrochozoa</taxon>
        <taxon>Mollusca</taxon>
        <taxon>Gastropoda</taxon>
        <taxon>Heterobranchia</taxon>
        <taxon>Euthyneura</taxon>
        <taxon>Panpulmonata</taxon>
        <taxon>Sacoglossa</taxon>
        <taxon>Placobranchoidea</taxon>
        <taxon>Plakobranchidae</taxon>
        <taxon>Plakobranchus</taxon>
    </lineage>
</organism>
<dbReference type="GO" id="GO:0003964">
    <property type="term" value="F:RNA-directed DNA polymerase activity"/>
    <property type="evidence" value="ECO:0007669"/>
    <property type="project" value="UniProtKB-KW"/>
</dbReference>
<keyword evidence="1" id="KW-0548">Nucleotidyltransferase</keyword>
<name>A0AAV3Z7L0_9GAST</name>
<dbReference type="AlphaFoldDB" id="A0AAV3Z7L0"/>
<keyword evidence="2" id="KW-1185">Reference proteome</keyword>
<gene>
    <name evidence="1" type="ORF">PoB_001782400</name>
</gene>
<evidence type="ECO:0000313" key="1">
    <source>
        <dbReference type="EMBL" id="GFN91318.1"/>
    </source>
</evidence>
<sequence>MTAEGVCIPEEQDSKGINQFRPISLLNVEGKIFISIMASRLTKYLTENVYINTSVQKGGIPGVSGGLEPRGGLPKEVFGIKDKLSNHYDVYFDGSKL</sequence>
<dbReference type="EMBL" id="BLXT01002128">
    <property type="protein sequence ID" value="GFN91318.1"/>
    <property type="molecule type" value="Genomic_DNA"/>
</dbReference>
<reference evidence="1 2" key="1">
    <citation type="journal article" date="2021" name="Elife">
        <title>Chloroplast acquisition without the gene transfer in kleptoplastic sea slugs, Plakobranchus ocellatus.</title>
        <authorList>
            <person name="Maeda T."/>
            <person name="Takahashi S."/>
            <person name="Yoshida T."/>
            <person name="Shimamura S."/>
            <person name="Takaki Y."/>
            <person name="Nagai Y."/>
            <person name="Toyoda A."/>
            <person name="Suzuki Y."/>
            <person name="Arimoto A."/>
            <person name="Ishii H."/>
            <person name="Satoh N."/>
            <person name="Nishiyama T."/>
            <person name="Hasebe M."/>
            <person name="Maruyama T."/>
            <person name="Minagawa J."/>
            <person name="Obokata J."/>
            <person name="Shigenobu S."/>
        </authorList>
    </citation>
    <scope>NUCLEOTIDE SEQUENCE [LARGE SCALE GENOMIC DNA]</scope>
</reference>
<dbReference type="Proteomes" id="UP000735302">
    <property type="component" value="Unassembled WGS sequence"/>
</dbReference>
<keyword evidence="1" id="KW-0808">Transferase</keyword>
<keyword evidence="1" id="KW-0695">RNA-directed DNA polymerase</keyword>
<proteinExistence type="predicted"/>
<protein>
    <submittedName>
        <fullName evidence="1">Reverse transcriptase</fullName>
    </submittedName>
</protein>
<evidence type="ECO:0000313" key="2">
    <source>
        <dbReference type="Proteomes" id="UP000735302"/>
    </source>
</evidence>